<proteinExistence type="predicted"/>
<dbReference type="Pfam" id="PF11617">
    <property type="entry name" value="Cu-binding_MopE"/>
    <property type="match status" value="2"/>
</dbReference>
<gene>
    <name evidence="2" type="ORF">IFK94_00855</name>
</gene>
<feature type="signal peptide" evidence="1">
    <location>
        <begin position="1"/>
        <end position="23"/>
    </location>
</feature>
<organism evidence="2 3">
    <name type="scientific">Candidatus Polarisedimenticola svalbardensis</name>
    <dbReference type="NCBI Taxonomy" id="2886004"/>
    <lineage>
        <taxon>Bacteria</taxon>
        <taxon>Pseudomonadati</taxon>
        <taxon>Acidobacteriota</taxon>
        <taxon>Candidatus Polarisedimenticolia</taxon>
        <taxon>Candidatus Polarisedimenticolales</taxon>
        <taxon>Candidatus Polarisedimenticolaceae</taxon>
        <taxon>Candidatus Polarisedimenticola</taxon>
    </lineage>
</organism>
<evidence type="ECO:0000313" key="2">
    <source>
        <dbReference type="EMBL" id="MBD3866650.1"/>
    </source>
</evidence>
<name>A0A8J6Y3X6_9BACT</name>
<dbReference type="AlphaFoldDB" id="A0A8J6Y3X6"/>
<dbReference type="Proteomes" id="UP000648239">
    <property type="component" value="Unassembled WGS sequence"/>
</dbReference>
<reference evidence="2 3" key="1">
    <citation type="submission" date="2020-08" db="EMBL/GenBank/DDBJ databases">
        <title>Acidobacteriota in marine sediments use diverse sulfur dissimilation pathways.</title>
        <authorList>
            <person name="Wasmund K."/>
        </authorList>
    </citation>
    <scope>NUCLEOTIDE SEQUENCE [LARGE SCALE GENOMIC DNA]</scope>
    <source>
        <strain evidence="2">MAG AM4</strain>
    </source>
</reference>
<protein>
    <submittedName>
        <fullName evidence="2">Putative metal-binding motif-containing protein</fullName>
    </submittedName>
</protein>
<dbReference type="EMBL" id="JACXWD010000001">
    <property type="protein sequence ID" value="MBD3866650.1"/>
    <property type="molecule type" value="Genomic_DNA"/>
</dbReference>
<accession>A0A8J6Y3X6</accession>
<keyword evidence="1" id="KW-0732">Signal</keyword>
<comment type="caution">
    <text evidence="2">The sequence shown here is derived from an EMBL/GenBank/DDBJ whole genome shotgun (WGS) entry which is preliminary data.</text>
</comment>
<evidence type="ECO:0000313" key="3">
    <source>
        <dbReference type="Proteomes" id="UP000648239"/>
    </source>
</evidence>
<sequence length="620" mass="67556">MRASLHFIVSLVAAFVAITLVSAQECHDYDADGSQAGYDCAVAGDCQDHAWNQKPFADEMCNGIDDDCDGDLDLGCDRNCESPSLFQLPNALEHETYPELSYGCAAKTDYGYLVVTSTLVGASGDADTMLLYARPYDSLGRPLAESQAIGDPSNPEPKELRCEIAYAGDRLFVVWQDGSGGSQQNQYRLKARLVDRFGAPIGDSVIDLSSTSPFLGQAPWNDIALVWTGEEYAVFWRTAGSSSTNGSALLVTRLTHDGVLKAAQSQVVTDDVDGLSSFLDQMDAIWTGDHYIVVVTVAVAGNNLHVLRIDDQGLVLGNDTIPGNATHLRMSAGQSRILVGWTDDFYTQLRQRAAFVNYDGTYQSNPGLLILGLFPNNGWSLPIEMNWSGEIFGIVSGVSDWTGSNYRYLWKFYRVKEDGTVLDPGGVDLSTNENYAWEAIWNGKNFALFGEKQLWNPGMHKVICSCDDLDGDFFDACTEFDCDDSDPLVFPTALESCRGLKDENCDGLVDCDDPQCPAGAGPGEITDLGWDASGNLAWSNPGGAERYDLARGVLSDLKRREDLMNAECAGLELDNTTWVDDGRNPPLGEVLWYVVRPEGTPCSYGTWGPGANAREITVCR</sequence>
<feature type="chain" id="PRO_5035270492" evidence="1">
    <location>
        <begin position="24"/>
        <end position="620"/>
    </location>
</feature>
<evidence type="ECO:0000256" key="1">
    <source>
        <dbReference type="SAM" id="SignalP"/>
    </source>
</evidence>
<dbReference type="InterPro" id="IPR021655">
    <property type="entry name" value="Put_metal-bd"/>
</dbReference>